<dbReference type="Proteomes" id="UP000033140">
    <property type="component" value="Unassembled WGS sequence"/>
</dbReference>
<dbReference type="EMBL" id="BACD03000009">
    <property type="protein sequence ID" value="GAO47449.1"/>
    <property type="molecule type" value="Genomic_DNA"/>
</dbReference>
<reference evidence="1 2" key="2">
    <citation type="journal article" date="2014" name="J. Gen. Appl. Microbiol.">
        <title>The early diverging ascomycetous budding yeast Saitoella complicata has three histone deacetylases belonging to the Clr6, Hos2, and Rpd3 lineages.</title>
        <authorList>
            <person name="Nishida H."/>
            <person name="Matsumoto T."/>
            <person name="Kondo S."/>
            <person name="Hamamoto M."/>
            <person name="Yoshikawa H."/>
        </authorList>
    </citation>
    <scope>NUCLEOTIDE SEQUENCE [LARGE SCALE GENOMIC DNA]</scope>
    <source>
        <strain evidence="1 2">NRRL Y-17804</strain>
    </source>
</reference>
<reference evidence="1 2" key="3">
    <citation type="journal article" date="2015" name="Genome Announc.">
        <title>Draft Genome Sequence of the Archiascomycetous Yeast Saitoella complicata.</title>
        <authorList>
            <person name="Yamauchi K."/>
            <person name="Kondo S."/>
            <person name="Hamamoto M."/>
            <person name="Takahashi Y."/>
            <person name="Ogura Y."/>
            <person name="Hayashi T."/>
            <person name="Nishida H."/>
        </authorList>
    </citation>
    <scope>NUCLEOTIDE SEQUENCE [LARGE SCALE GENOMIC DNA]</scope>
    <source>
        <strain evidence="1 2">NRRL Y-17804</strain>
    </source>
</reference>
<protein>
    <submittedName>
        <fullName evidence="1">Uncharacterized protein</fullName>
    </submittedName>
</protein>
<reference evidence="1 2" key="1">
    <citation type="journal article" date="2011" name="J. Gen. Appl. Microbiol.">
        <title>Draft genome sequencing of the enigmatic yeast Saitoella complicata.</title>
        <authorList>
            <person name="Nishida H."/>
            <person name="Hamamoto M."/>
            <person name="Sugiyama J."/>
        </authorList>
    </citation>
    <scope>NUCLEOTIDE SEQUENCE [LARGE SCALE GENOMIC DNA]</scope>
    <source>
        <strain evidence="1 2">NRRL Y-17804</strain>
    </source>
</reference>
<dbReference type="AlphaFoldDB" id="A0A0E9NC95"/>
<keyword evidence="2" id="KW-1185">Reference proteome</keyword>
<accession>A0A0E9NC95</accession>
<sequence length="110" mass="12646">MHTSGLRHLSSKSYEVSRNLTSSTILILPEHFAANLGMDPRLEPKLDKPSYLKPGSALIVPSNTMTNKRYFRPWRGFNGFVKMCDLDPNKEDDIRKAQTWKRMMDFTGGR</sequence>
<comment type="caution">
    <text evidence="1">The sequence shown here is derived from an EMBL/GenBank/DDBJ whole genome shotgun (WGS) entry which is preliminary data.</text>
</comment>
<proteinExistence type="predicted"/>
<organism evidence="1 2">
    <name type="scientific">Saitoella complicata (strain BCRC 22490 / CBS 7301 / JCM 7358 / NBRC 10748 / NRRL Y-17804)</name>
    <dbReference type="NCBI Taxonomy" id="698492"/>
    <lineage>
        <taxon>Eukaryota</taxon>
        <taxon>Fungi</taxon>
        <taxon>Dikarya</taxon>
        <taxon>Ascomycota</taxon>
        <taxon>Taphrinomycotina</taxon>
        <taxon>Taphrinomycotina incertae sedis</taxon>
        <taxon>Saitoella</taxon>
    </lineage>
</organism>
<evidence type="ECO:0000313" key="2">
    <source>
        <dbReference type="Proteomes" id="UP000033140"/>
    </source>
</evidence>
<evidence type="ECO:0000313" key="1">
    <source>
        <dbReference type="EMBL" id="GAO47449.1"/>
    </source>
</evidence>
<gene>
    <name evidence="1" type="ORF">G7K_1656-t1</name>
</gene>
<name>A0A0E9NC95_SAICN</name>